<evidence type="ECO:0000313" key="2">
    <source>
        <dbReference type="EMBL" id="RID48464.1"/>
    </source>
</evidence>
<dbReference type="PANTHER" id="PTHR35689:SF1">
    <property type="entry name" value="EARLY ENDOSOME ANTIGEN"/>
    <property type="match status" value="1"/>
</dbReference>
<protein>
    <submittedName>
        <fullName evidence="2">Uncharacterized protein</fullName>
    </submittedName>
</protein>
<proteinExistence type="predicted"/>
<evidence type="ECO:0000313" key="3">
    <source>
        <dbReference type="Proteomes" id="UP000264353"/>
    </source>
</evidence>
<gene>
    <name evidence="2" type="ORF">BRARA_I04975</name>
</gene>
<sequence>MDALEKKLFAAQGSQLRLYEQYMSSVSRLKEKDQVIDLVRSEASINAQALKKLVEEEQILRGAYDDLVYQCKDLERECFIYRLDLEASKQERAREAACRVQEKNQELRHVCSVIKKHESLVDSVLATIVSEDETKLSKWDQKPSMQKAASLVSLVTEMHNERKFLTFKLDRAEQEVERVREQNRELKKELRRSHLTSKKRKEKVA</sequence>
<dbReference type="PANTHER" id="PTHR35689">
    <property type="entry name" value="EARLY ENDOSOME ANTIGEN"/>
    <property type="match status" value="1"/>
</dbReference>
<dbReference type="AlphaFoldDB" id="A0A397Y9F9"/>
<accession>A0A397Y9F9</accession>
<evidence type="ECO:0000256" key="1">
    <source>
        <dbReference type="SAM" id="MobiDB-lite"/>
    </source>
</evidence>
<feature type="region of interest" description="Disordered" evidence="1">
    <location>
        <begin position="180"/>
        <end position="205"/>
    </location>
</feature>
<dbReference type="EMBL" id="CM010636">
    <property type="protein sequence ID" value="RID48464.1"/>
    <property type="molecule type" value="Genomic_DNA"/>
</dbReference>
<feature type="compositionally biased region" description="Basic residues" evidence="1">
    <location>
        <begin position="189"/>
        <end position="205"/>
    </location>
</feature>
<name>A0A397Y9F9_BRACM</name>
<dbReference type="Proteomes" id="UP000264353">
    <property type="component" value="Chromosome A9"/>
</dbReference>
<organism evidence="2 3">
    <name type="scientific">Brassica campestris</name>
    <name type="common">Field mustard</name>
    <dbReference type="NCBI Taxonomy" id="3711"/>
    <lineage>
        <taxon>Eukaryota</taxon>
        <taxon>Viridiplantae</taxon>
        <taxon>Streptophyta</taxon>
        <taxon>Embryophyta</taxon>
        <taxon>Tracheophyta</taxon>
        <taxon>Spermatophyta</taxon>
        <taxon>Magnoliopsida</taxon>
        <taxon>eudicotyledons</taxon>
        <taxon>Gunneridae</taxon>
        <taxon>Pentapetalae</taxon>
        <taxon>rosids</taxon>
        <taxon>malvids</taxon>
        <taxon>Brassicales</taxon>
        <taxon>Brassicaceae</taxon>
        <taxon>Brassiceae</taxon>
        <taxon>Brassica</taxon>
    </lineage>
</organism>
<reference evidence="2 3" key="1">
    <citation type="submission" date="2018-06" db="EMBL/GenBank/DDBJ databases">
        <title>WGS assembly of Brassica rapa FPsc.</title>
        <authorList>
            <person name="Bowman J."/>
            <person name="Kohchi T."/>
            <person name="Yamato K."/>
            <person name="Jenkins J."/>
            <person name="Shu S."/>
            <person name="Ishizaki K."/>
            <person name="Yamaoka S."/>
            <person name="Nishihama R."/>
            <person name="Nakamura Y."/>
            <person name="Berger F."/>
            <person name="Adam C."/>
            <person name="Aki S."/>
            <person name="Althoff F."/>
            <person name="Araki T."/>
            <person name="Arteaga-Vazquez M."/>
            <person name="Balasubrmanian S."/>
            <person name="Bauer D."/>
            <person name="Boehm C."/>
            <person name="Briginshaw L."/>
            <person name="Caballero-Perez J."/>
            <person name="Catarino B."/>
            <person name="Chen F."/>
            <person name="Chiyoda S."/>
            <person name="Chovatia M."/>
            <person name="Davies K."/>
            <person name="Delmans M."/>
            <person name="Demura T."/>
            <person name="Dierschke T."/>
            <person name="Dolan L."/>
            <person name="Dorantes-Acosta A."/>
            <person name="Eklund D."/>
            <person name="Florent S."/>
            <person name="Flores-Sandoval E."/>
            <person name="Fujiyama A."/>
            <person name="Fukuzawa H."/>
            <person name="Galik B."/>
            <person name="Grimanelli D."/>
            <person name="Grimwood J."/>
            <person name="Grossniklaus U."/>
            <person name="Hamada T."/>
            <person name="Haseloff J."/>
            <person name="Hetherington A."/>
            <person name="Higo A."/>
            <person name="Hirakawa Y."/>
            <person name="Hundley H."/>
            <person name="Ikeda Y."/>
            <person name="Inoue K."/>
            <person name="Inoue S."/>
            <person name="Ishida S."/>
            <person name="Jia Q."/>
            <person name="Kakita M."/>
            <person name="Kanazawa T."/>
            <person name="Kawai Y."/>
            <person name="Kawashima T."/>
            <person name="Kennedy M."/>
            <person name="Kinose K."/>
            <person name="Kinoshita T."/>
            <person name="Kohara Y."/>
            <person name="Koide E."/>
            <person name="Komatsu K."/>
            <person name="Kopischke S."/>
            <person name="Kubo M."/>
            <person name="Kyozuka J."/>
            <person name="Lagercrantz U."/>
            <person name="Lin S."/>
            <person name="Lindquist E."/>
            <person name="Lipzen A."/>
            <person name="Lu C."/>
            <person name="Luna E."/>
            <person name="Martienssen R."/>
            <person name="Minamino N."/>
            <person name="Mizutani M."/>
            <person name="Mizutani M."/>
            <person name="Mochizuki N."/>
            <person name="Monte I."/>
            <person name="Mosher R."/>
            <person name="Nagasaki H."/>
            <person name="Nakagami H."/>
            <person name="Naramoto S."/>
            <person name="Nishitani K."/>
            <person name="Ohtani M."/>
            <person name="Okamoto T."/>
            <person name="Okumura M."/>
            <person name="Phillips J."/>
            <person name="Pollak B."/>
            <person name="Reinders A."/>
            <person name="Roevekamp M."/>
            <person name="Sano R."/>
            <person name="Sawa S."/>
            <person name="Schmid M."/>
            <person name="Shirakawa M."/>
            <person name="Solano R."/>
            <person name="Spunde A."/>
            <person name="Suetsugu N."/>
            <person name="Sugano S."/>
            <person name="Sugiyama A."/>
            <person name="Sun R."/>
            <person name="Suzuki Y."/>
            <person name="Takenaka M."/>
            <person name="Takezawa D."/>
            <person name="Tomogane H."/>
            <person name="Tsuzuki M."/>
            <person name="Ueda T."/>
            <person name="Umeda M."/>
            <person name="Ward J."/>
            <person name="Watanabe Y."/>
            <person name="Yazaki K."/>
            <person name="Yokoyama R."/>
            <person name="Yoshitake Y."/>
            <person name="Yotsui I."/>
            <person name="Zachgo S."/>
            <person name="Schmutz J."/>
        </authorList>
    </citation>
    <scope>NUCLEOTIDE SEQUENCE [LARGE SCALE GENOMIC DNA]</scope>
    <source>
        <strain evidence="3">cv. B-3</strain>
    </source>
</reference>